<feature type="compositionally biased region" description="Polar residues" evidence="1">
    <location>
        <begin position="23"/>
        <end position="32"/>
    </location>
</feature>
<comment type="caution">
    <text evidence="2">The sequence shown here is derived from an EMBL/GenBank/DDBJ whole genome shotgun (WGS) entry which is preliminary data.</text>
</comment>
<dbReference type="EMBL" id="BRXW01000828">
    <property type="protein sequence ID" value="GMH77629.1"/>
    <property type="molecule type" value="Genomic_DNA"/>
</dbReference>
<name>A0A9W7EDV1_9STRA</name>
<evidence type="ECO:0000256" key="1">
    <source>
        <dbReference type="SAM" id="MobiDB-lite"/>
    </source>
</evidence>
<evidence type="ECO:0000313" key="2">
    <source>
        <dbReference type="EMBL" id="GMH77629.1"/>
    </source>
</evidence>
<evidence type="ECO:0000313" key="3">
    <source>
        <dbReference type="Proteomes" id="UP001165122"/>
    </source>
</evidence>
<dbReference type="Proteomes" id="UP001165122">
    <property type="component" value="Unassembled WGS sequence"/>
</dbReference>
<reference evidence="3" key="1">
    <citation type="journal article" date="2023" name="Commun. Biol.">
        <title>Genome analysis of Parmales, the sister group of diatoms, reveals the evolutionary specialization of diatoms from phago-mixotrophs to photoautotrophs.</title>
        <authorList>
            <person name="Ban H."/>
            <person name="Sato S."/>
            <person name="Yoshikawa S."/>
            <person name="Yamada K."/>
            <person name="Nakamura Y."/>
            <person name="Ichinomiya M."/>
            <person name="Sato N."/>
            <person name="Blanc-Mathieu R."/>
            <person name="Endo H."/>
            <person name="Kuwata A."/>
            <person name="Ogata H."/>
        </authorList>
    </citation>
    <scope>NUCLEOTIDE SEQUENCE [LARGE SCALE GENOMIC DNA]</scope>
    <source>
        <strain evidence="3">NIES 3700</strain>
    </source>
</reference>
<proteinExistence type="predicted"/>
<feature type="compositionally biased region" description="Basic and acidic residues" evidence="1">
    <location>
        <begin position="433"/>
        <end position="464"/>
    </location>
</feature>
<gene>
    <name evidence="2" type="ORF">TrLO_g10307</name>
</gene>
<feature type="compositionally biased region" description="Polar residues" evidence="1">
    <location>
        <begin position="484"/>
        <end position="495"/>
    </location>
</feature>
<dbReference type="OrthoDB" id="10574191at2759"/>
<feature type="region of interest" description="Disordered" evidence="1">
    <location>
        <begin position="1"/>
        <end position="56"/>
    </location>
</feature>
<feature type="compositionally biased region" description="Basic and acidic residues" evidence="1">
    <location>
        <begin position="44"/>
        <end position="56"/>
    </location>
</feature>
<feature type="region of interest" description="Disordered" evidence="1">
    <location>
        <begin position="298"/>
        <end position="324"/>
    </location>
</feature>
<sequence>MIGLRTQRSSAPTEGLEDVTAFSWPSKTTSARGMNADKGGVSGTEERRNVEAHEDEGVCTAPQGLRCAEKRTELESEELLKLDSRNGGSGNALTFSGPSETIPVKEITADESDVFCTGENTNAGKRNRVKRVVVDPRTVLNEGTGAVITASGLSETIPEKEIDADFSDVFRPDEKYRIANSGEGDHAHTDTLTVLDEDPGDVTASSDSKLIPEKVNVSTEQGESNMTGHTKIDNAPFLTKLVPLLLDNAILCSAITAPGCEEGVAEHSEDVRAYIEQAANVFTELHAKKIEWTTITPRGFRGDSTQGTPRGLSREEPLKNNAGSASNSFAALCEGEAMEDGADFYNEIDLERIRSLRGQQVKTKKKARRSTKKIATGEGKYHTAVSLSDDNHVGTAHSLISKEDLGDVMTPSNMSIMLETKKSLVVDLYGGEHGRTNPQGMHHEGKATGLGKEHRSGPILKERLGTAMTSDLLNPTPRKHSLSTDRQNSETSESNPAKEIIAEGSERGSAHLRDCGDAAEPHVKKRRALIVRGEIGVEHNYDGTYAEAKCKGLKRPFPHFTVMSGWKFMAKAVLLVCLLAGRGVGATSNIEGGWIREVQKQRRLTECGLGSGHVIPTGQLQVTSGVRIRDGYNSSPTFDSEGVVSGRIEMR</sequence>
<keyword evidence="3" id="KW-1185">Reference proteome</keyword>
<feature type="compositionally biased region" description="Polar residues" evidence="1">
    <location>
        <begin position="1"/>
        <end position="12"/>
    </location>
</feature>
<accession>A0A9W7EDV1</accession>
<protein>
    <submittedName>
        <fullName evidence="2">Uncharacterized protein</fullName>
    </submittedName>
</protein>
<feature type="region of interest" description="Disordered" evidence="1">
    <location>
        <begin position="433"/>
        <end position="499"/>
    </location>
</feature>
<organism evidence="2 3">
    <name type="scientific">Triparma laevis f. longispina</name>
    <dbReference type="NCBI Taxonomy" id="1714387"/>
    <lineage>
        <taxon>Eukaryota</taxon>
        <taxon>Sar</taxon>
        <taxon>Stramenopiles</taxon>
        <taxon>Ochrophyta</taxon>
        <taxon>Bolidophyceae</taxon>
        <taxon>Parmales</taxon>
        <taxon>Triparmaceae</taxon>
        <taxon>Triparma</taxon>
    </lineage>
</organism>
<dbReference type="AlphaFoldDB" id="A0A9W7EDV1"/>